<keyword evidence="6" id="KW-1185">Reference proteome</keyword>
<dbReference type="Proteomes" id="UP000020406">
    <property type="component" value="Unassembled WGS sequence"/>
</dbReference>
<reference evidence="3 5" key="1">
    <citation type="journal article" date="2014" name="Genome Announc.">
        <title>Draft Genome Sequence of Xylella fastidiosa Pear Leaf Scorch Strain in Taiwan.</title>
        <authorList>
            <person name="Su C.C."/>
            <person name="Deng W.L."/>
            <person name="Jan F.J."/>
            <person name="Chang C.J."/>
            <person name="Huang H."/>
            <person name="Chen J."/>
        </authorList>
    </citation>
    <scope>NUCLEOTIDE SEQUENCE [LARGE SCALE GENOMIC DNA]</scope>
    <source>
        <strain evidence="3 5">PLS229</strain>
    </source>
</reference>
<keyword evidence="2" id="KW-0732">Signal</keyword>
<reference evidence="4" key="2">
    <citation type="submission" date="2021-11" db="EMBL/GenBank/DDBJ databases">
        <title>Genome sequence of Xylella taiwanensis PLS432.</title>
        <authorList>
            <person name="Weng L.-W."/>
            <person name="Su C.-C."/>
            <person name="Tsai C.-W."/>
            <person name="Kuo C.-H."/>
        </authorList>
    </citation>
    <scope>NUCLEOTIDE SEQUENCE</scope>
    <source>
        <strain evidence="4">PLS432</strain>
    </source>
</reference>
<evidence type="ECO:0000313" key="5">
    <source>
        <dbReference type="Proteomes" id="UP000020406"/>
    </source>
</evidence>
<comment type="caution">
    <text evidence="3">The sequence shown here is derived from an EMBL/GenBank/DDBJ whole genome shotgun (WGS) entry which is preliminary data.</text>
</comment>
<name>Z9JJA5_9GAMM</name>
<feature type="chain" id="PRO_5004991158" description="Lipoprotein SmpA/OmlA domain-containing protein" evidence="2">
    <location>
        <begin position="24"/>
        <end position="110"/>
    </location>
</feature>
<feature type="signal peptide" evidence="2">
    <location>
        <begin position="1"/>
        <end position="23"/>
    </location>
</feature>
<evidence type="ECO:0000256" key="2">
    <source>
        <dbReference type="SAM" id="SignalP"/>
    </source>
</evidence>
<evidence type="ECO:0000313" key="3">
    <source>
        <dbReference type="EMBL" id="EWS77921.1"/>
    </source>
</evidence>
<dbReference type="KEGG" id="xtw:AB672_04265"/>
<dbReference type="EMBL" id="JAJPPU010000002">
    <property type="protein sequence ID" value="MCD8473599.1"/>
    <property type="molecule type" value="Genomic_DNA"/>
</dbReference>
<evidence type="ECO:0000256" key="1">
    <source>
        <dbReference type="SAM" id="MobiDB-lite"/>
    </source>
</evidence>
<feature type="region of interest" description="Disordered" evidence="1">
    <location>
        <begin position="38"/>
        <end position="68"/>
    </location>
</feature>
<proteinExistence type="predicted"/>
<dbReference type="OrthoDB" id="7063662at2"/>
<dbReference type="RefSeq" id="WP_038271419.1">
    <property type="nucleotide sequence ID" value="NZ_CP053627.1"/>
</dbReference>
<evidence type="ECO:0000313" key="4">
    <source>
        <dbReference type="EMBL" id="MCD8473599.1"/>
    </source>
</evidence>
<gene>
    <name evidence="3" type="ORF">AF72_08320</name>
    <name evidence="4" type="ORF">LPH55_09070</name>
</gene>
<protein>
    <recommendedName>
        <fullName evidence="7">Lipoprotein SmpA/OmlA domain-containing protein</fullName>
    </recommendedName>
</protein>
<sequence length="110" mass="12028">MQNGHIAACTLAALLGIAVTCQAETLLIDRVKIKPTAAPTRNQSMAQVEANYGTPTQKLPPSGGQKRKWPQIDRWVYPNYTVYFEKGKVINVVMNSASTDEIGPKAPAMR</sequence>
<evidence type="ECO:0000313" key="6">
    <source>
        <dbReference type="Proteomes" id="UP001430701"/>
    </source>
</evidence>
<dbReference type="STRING" id="1444770.AF72_08320"/>
<dbReference type="AlphaFoldDB" id="Z9JJA5"/>
<dbReference type="Proteomes" id="UP001430701">
    <property type="component" value="Unassembled WGS sequence"/>
</dbReference>
<accession>Z9JJA5</accession>
<dbReference type="eggNOG" id="ENOG5033G87">
    <property type="taxonomic scope" value="Bacteria"/>
</dbReference>
<dbReference type="GeneID" id="68900497"/>
<dbReference type="EMBL" id="JDSQ01000012">
    <property type="protein sequence ID" value="EWS77921.1"/>
    <property type="molecule type" value="Genomic_DNA"/>
</dbReference>
<organism evidence="3 5">
    <name type="scientific">Xylella taiwanensis</name>
    <dbReference type="NCBI Taxonomy" id="1444770"/>
    <lineage>
        <taxon>Bacteria</taxon>
        <taxon>Pseudomonadati</taxon>
        <taxon>Pseudomonadota</taxon>
        <taxon>Gammaproteobacteria</taxon>
        <taxon>Lysobacterales</taxon>
        <taxon>Lysobacteraceae</taxon>
        <taxon>Xylella</taxon>
    </lineage>
</organism>
<dbReference type="PATRIC" id="fig|1444770.3.peg.1972"/>
<evidence type="ECO:0008006" key="7">
    <source>
        <dbReference type="Google" id="ProtNLM"/>
    </source>
</evidence>